<keyword evidence="2" id="KW-1185">Reference proteome</keyword>
<reference evidence="1 2" key="1">
    <citation type="journal article" date="2019" name="Commun. Biol.">
        <title>The bagworm genome reveals a unique fibroin gene that provides high tensile strength.</title>
        <authorList>
            <person name="Kono N."/>
            <person name="Nakamura H."/>
            <person name="Ohtoshi R."/>
            <person name="Tomita M."/>
            <person name="Numata K."/>
            <person name="Arakawa K."/>
        </authorList>
    </citation>
    <scope>NUCLEOTIDE SEQUENCE [LARGE SCALE GENOMIC DNA]</scope>
</reference>
<proteinExistence type="predicted"/>
<protein>
    <submittedName>
        <fullName evidence="1">Uncharacterized protein</fullName>
    </submittedName>
</protein>
<dbReference type="Proteomes" id="UP000299102">
    <property type="component" value="Unassembled WGS sequence"/>
</dbReference>
<accession>A0A4C1W4W4</accession>
<name>A0A4C1W4W4_EUMVA</name>
<sequence length="123" mass="13783">MGRVVNLALVDSPRHHALNYIIRPALIFIKVPSISRGVRACEPIEGRRSLPSLDFSKPGGVMCFSGLLEGQRGCASRARGWGLAKVRNMAEADKQKDDEDWRVFEVLRSKTPTEVSYFPQKKN</sequence>
<organism evidence="1 2">
    <name type="scientific">Eumeta variegata</name>
    <name type="common">Bagworm moth</name>
    <name type="synonym">Eumeta japonica</name>
    <dbReference type="NCBI Taxonomy" id="151549"/>
    <lineage>
        <taxon>Eukaryota</taxon>
        <taxon>Metazoa</taxon>
        <taxon>Ecdysozoa</taxon>
        <taxon>Arthropoda</taxon>
        <taxon>Hexapoda</taxon>
        <taxon>Insecta</taxon>
        <taxon>Pterygota</taxon>
        <taxon>Neoptera</taxon>
        <taxon>Endopterygota</taxon>
        <taxon>Lepidoptera</taxon>
        <taxon>Glossata</taxon>
        <taxon>Ditrysia</taxon>
        <taxon>Tineoidea</taxon>
        <taxon>Psychidae</taxon>
        <taxon>Oiketicinae</taxon>
        <taxon>Eumeta</taxon>
    </lineage>
</organism>
<dbReference type="EMBL" id="BGZK01000476">
    <property type="protein sequence ID" value="GBP46101.1"/>
    <property type="molecule type" value="Genomic_DNA"/>
</dbReference>
<evidence type="ECO:0000313" key="1">
    <source>
        <dbReference type="EMBL" id="GBP46101.1"/>
    </source>
</evidence>
<evidence type="ECO:0000313" key="2">
    <source>
        <dbReference type="Proteomes" id="UP000299102"/>
    </source>
</evidence>
<comment type="caution">
    <text evidence="1">The sequence shown here is derived from an EMBL/GenBank/DDBJ whole genome shotgun (WGS) entry which is preliminary data.</text>
</comment>
<gene>
    <name evidence="1" type="ORF">EVAR_41454_1</name>
</gene>
<dbReference type="AlphaFoldDB" id="A0A4C1W4W4"/>